<keyword evidence="4" id="KW-1185">Reference proteome</keyword>
<keyword evidence="1" id="KW-0812">Transmembrane</keyword>
<evidence type="ECO:0000256" key="1">
    <source>
        <dbReference type="SAM" id="Phobius"/>
    </source>
</evidence>
<dbReference type="Pfam" id="PF12158">
    <property type="entry name" value="DUF3592"/>
    <property type="match status" value="1"/>
</dbReference>
<dbReference type="InterPro" id="IPR021994">
    <property type="entry name" value="DUF3592"/>
</dbReference>
<protein>
    <recommendedName>
        <fullName evidence="2">DUF3592 domain-containing protein</fullName>
    </recommendedName>
</protein>
<name>A0ABY7LW48_9BACT</name>
<evidence type="ECO:0000259" key="2">
    <source>
        <dbReference type="Pfam" id="PF12158"/>
    </source>
</evidence>
<evidence type="ECO:0000313" key="4">
    <source>
        <dbReference type="Proteomes" id="UP001211005"/>
    </source>
</evidence>
<gene>
    <name evidence="3" type="ORF">O3303_07975</name>
</gene>
<keyword evidence="1" id="KW-1133">Transmembrane helix</keyword>
<dbReference type="RefSeq" id="WP_269561533.1">
    <property type="nucleotide sequence ID" value="NZ_CP114767.1"/>
</dbReference>
<feature type="domain" description="DUF3592" evidence="2">
    <location>
        <begin position="53"/>
        <end position="107"/>
    </location>
</feature>
<proteinExistence type="predicted"/>
<feature type="transmembrane region" description="Helical" evidence="1">
    <location>
        <begin position="6"/>
        <end position="27"/>
    </location>
</feature>
<dbReference type="Proteomes" id="UP001211005">
    <property type="component" value="Chromosome"/>
</dbReference>
<sequence>MTRRQTVGIILGLAFCIALFAGLIYFVKADRAEKRALILKNPGYATGIITRVRRYKSRRISVRYTVGGVEHSLRARVSRNFLRTHAKGDTTAVIYAKSDPANAILKARLRSSRY</sequence>
<organism evidence="3 4">
    <name type="scientific">Hymenobacter canadensis</name>
    <dbReference type="NCBI Taxonomy" id="2999067"/>
    <lineage>
        <taxon>Bacteria</taxon>
        <taxon>Pseudomonadati</taxon>
        <taxon>Bacteroidota</taxon>
        <taxon>Cytophagia</taxon>
        <taxon>Cytophagales</taxon>
        <taxon>Hymenobacteraceae</taxon>
        <taxon>Hymenobacter</taxon>
    </lineage>
</organism>
<reference evidence="3 4" key="1">
    <citation type="submission" date="2022-12" db="EMBL/GenBank/DDBJ databases">
        <title>Hymenobacter canadensis sp. nov. isolated from lake water of the Cambridge Bay, Canada.</title>
        <authorList>
            <person name="Kim W.H."/>
            <person name="Lee Y.M."/>
        </authorList>
    </citation>
    <scope>NUCLEOTIDE SEQUENCE [LARGE SCALE GENOMIC DNA]</scope>
    <source>
        <strain evidence="3 4">PAMC 29467</strain>
    </source>
</reference>
<evidence type="ECO:0000313" key="3">
    <source>
        <dbReference type="EMBL" id="WBA43495.1"/>
    </source>
</evidence>
<accession>A0ABY7LW48</accession>
<keyword evidence="1" id="KW-0472">Membrane</keyword>
<dbReference type="EMBL" id="CP114767">
    <property type="protein sequence ID" value="WBA43495.1"/>
    <property type="molecule type" value="Genomic_DNA"/>
</dbReference>